<proteinExistence type="predicted"/>
<reference evidence="2" key="1">
    <citation type="submission" date="2022-11" db="UniProtKB">
        <authorList>
            <consortium name="WormBaseParasite"/>
        </authorList>
    </citation>
    <scope>IDENTIFICATION</scope>
</reference>
<dbReference type="WBParaSite" id="PS1159_v2.g24483.t1">
    <property type="protein sequence ID" value="PS1159_v2.g24483.t1"/>
    <property type="gene ID" value="PS1159_v2.g24483"/>
</dbReference>
<accession>A0AC35G735</accession>
<organism evidence="1 2">
    <name type="scientific">Panagrolaimus sp. PS1159</name>
    <dbReference type="NCBI Taxonomy" id="55785"/>
    <lineage>
        <taxon>Eukaryota</taxon>
        <taxon>Metazoa</taxon>
        <taxon>Ecdysozoa</taxon>
        <taxon>Nematoda</taxon>
        <taxon>Chromadorea</taxon>
        <taxon>Rhabditida</taxon>
        <taxon>Tylenchina</taxon>
        <taxon>Panagrolaimomorpha</taxon>
        <taxon>Panagrolaimoidea</taxon>
        <taxon>Panagrolaimidae</taxon>
        <taxon>Panagrolaimus</taxon>
    </lineage>
</organism>
<dbReference type="Proteomes" id="UP000887580">
    <property type="component" value="Unplaced"/>
</dbReference>
<evidence type="ECO:0000313" key="2">
    <source>
        <dbReference type="WBParaSite" id="PS1159_v2.g24483.t1"/>
    </source>
</evidence>
<evidence type="ECO:0000313" key="1">
    <source>
        <dbReference type="Proteomes" id="UP000887580"/>
    </source>
</evidence>
<sequence>MERKNMQALSEQGVDINSYLFASAADTNTTPATTTTTSIETENNDGIAAAVVAASSKDETGKNKEAEEQKKEAVPENVVKTAEPQATTENKSKENAPLTADDLIEKVEDEIDEAELHGESEDVVEKSGAVNGNGNGNGDGSPDIGDLEEREESEGDDGKNESIPMETESENKMEQQQQQISAIHEISDEEDLDEDMLTDDAASQKPDKKEDGKQIMENKAEPVETKDKQANESLNKDEKLPAKPKIPAGLNFPSDDPNGLRCIWIRALPYETRLSELKLAFIDAGFTVESAKIFTTKQSSRPSAFGFMTLSSQDGAKNAVAKMNNSIFKGKVITVERASDASMLASSDLLAKSSKPSSDRPKVHPPIKPPEDDDKPVVPESNRSRIISTNRSSRSHDNCKIETVITVFPSENTKSNLSLAHSRSERHRSPYMNTVNRSRIIRAEPQRIVETSGRSIRVVTTRDSSRSSRPSRHSPVHAPHRDHRERTPPRRERTPPRRHRTPEHERIADKERRKFEDIMRKKEEEYKRKEEALRIEAERNRIKLEKERLEKENLELKLRLQQEQLRAASNTSSSRRGPSPHSSSRHRGNTPPPRRSSPPRSSRHTSPPLQHPSSRRSPERHESRHHTSSKNYRQEPPPKESYPARRRSRSRSPVRAAYDRPRQDEYSRSSRPVEHGSSRHARASSPIRNVPPPPPSKYERHSPRRNYESSRSNDRFRRSDKTDITYPPIEEPQRSSRSSRNGGGGSGRDFPPNNCDRPNNGNSSFESTRRESGNHFIAPPPANIPATNFNLPTVYRSTAVNPSYSSTPGSSRNQLPTTWPQQQQNYPPPYQQPQTWAHQPQNIANIPQWNPFTSSGGGGMRGSNSNQRHDGF</sequence>
<protein>
    <submittedName>
        <fullName evidence="2">RRM domain-containing protein</fullName>
    </submittedName>
</protein>
<name>A0AC35G735_9BILA</name>